<reference evidence="1 2" key="1">
    <citation type="submission" date="2019-08" db="EMBL/GenBank/DDBJ databases">
        <title>Draft genome sequences of two oriental melons (Cucumis melo L. var makuwa).</title>
        <authorList>
            <person name="Kwon S.-Y."/>
        </authorList>
    </citation>
    <scope>NUCLEOTIDE SEQUENCE [LARGE SCALE GENOMIC DNA]</scope>
    <source>
        <strain evidence="2">cv. SW 3</strain>
        <tissue evidence="1">Leaf</tissue>
    </source>
</reference>
<comment type="caution">
    <text evidence="1">The sequence shown here is derived from an EMBL/GenBank/DDBJ whole genome shotgun (WGS) entry which is preliminary data.</text>
</comment>
<accession>A0A5A7SML3</accession>
<gene>
    <name evidence="1" type="ORF">E6C27_scaffold134G00960</name>
</gene>
<name>A0A5A7SML3_CUCMM</name>
<dbReference type="Proteomes" id="UP000321393">
    <property type="component" value="Unassembled WGS sequence"/>
</dbReference>
<dbReference type="OrthoDB" id="1425037at2759"/>
<evidence type="ECO:0000313" key="2">
    <source>
        <dbReference type="Proteomes" id="UP000321393"/>
    </source>
</evidence>
<dbReference type="EMBL" id="SSTE01021884">
    <property type="protein sequence ID" value="KAA0032000.1"/>
    <property type="molecule type" value="Genomic_DNA"/>
</dbReference>
<dbReference type="AlphaFoldDB" id="A0A5A7SML3"/>
<protein>
    <submittedName>
        <fullName evidence="1">Flocculation protein FLO11-like</fullName>
    </submittedName>
</protein>
<sequence>MDESNISDQHQSCLTILDLIHNAGLIFTVTKRLAEELTGGTVPTWPVDGQLLVASLTIKYAILHYIGSHIPDVSTDFDSAFRGSRGLLVASPGVGHHAVVPIVLANRLLQALIAGVGQIAESYSCFAF</sequence>
<proteinExistence type="predicted"/>
<evidence type="ECO:0000313" key="1">
    <source>
        <dbReference type="EMBL" id="KAA0032000.1"/>
    </source>
</evidence>
<organism evidence="1 2">
    <name type="scientific">Cucumis melo var. makuwa</name>
    <name type="common">Oriental melon</name>
    <dbReference type="NCBI Taxonomy" id="1194695"/>
    <lineage>
        <taxon>Eukaryota</taxon>
        <taxon>Viridiplantae</taxon>
        <taxon>Streptophyta</taxon>
        <taxon>Embryophyta</taxon>
        <taxon>Tracheophyta</taxon>
        <taxon>Spermatophyta</taxon>
        <taxon>Magnoliopsida</taxon>
        <taxon>eudicotyledons</taxon>
        <taxon>Gunneridae</taxon>
        <taxon>Pentapetalae</taxon>
        <taxon>rosids</taxon>
        <taxon>fabids</taxon>
        <taxon>Cucurbitales</taxon>
        <taxon>Cucurbitaceae</taxon>
        <taxon>Benincaseae</taxon>
        <taxon>Cucumis</taxon>
    </lineage>
</organism>